<dbReference type="InterPro" id="IPR036250">
    <property type="entry name" value="AcylCo_DH-like_C"/>
</dbReference>
<evidence type="ECO:0000313" key="7">
    <source>
        <dbReference type="EMBL" id="TWB18419.1"/>
    </source>
</evidence>
<dbReference type="OrthoDB" id="2450120at2"/>
<evidence type="ECO:0000256" key="5">
    <source>
        <dbReference type="ARBA" id="ARBA00023002"/>
    </source>
</evidence>
<organism evidence="7 8">
    <name type="scientific">Nitrospirillum amazonense</name>
    <dbReference type="NCBI Taxonomy" id="28077"/>
    <lineage>
        <taxon>Bacteria</taxon>
        <taxon>Pseudomonadati</taxon>
        <taxon>Pseudomonadota</taxon>
        <taxon>Alphaproteobacteria</taxon>
        <taxon>Rhodospirillales</taxon>
        <taxon>Azospirillaceae</taxon>
        <taxon>Nitrospirillum</taxon>
    </lineage>
</organism>
<gene>
    <name evidence="7" type="ORF">FBZ89_11064</name>
</gene>
<dbReference type="PANTHER" id="PTHR43884">
    <property type="entry name" value="ACYL-COA DEHYDROGENASE"/>
    <property type="match status" value="1"/>
</dbReference>
<evidence type="ECO:0000256" key="3">
    <source>
        <dbReference type="ARBA" id="ARBA00022630"/>
    </source>
</evidence>
<evidence type="ECO:0000256" key="1">
    <source>
        <dbReference type="ARBA" id="ARBA00001974"/>
    </source>
</evidence>
<feature type="domain" description="Acyl-CoA dehydrogenase/oxidase C-terminal" evidence="6">
    <location>
        <begin position="208"/>
        <end position="334"/>
    </location>
</feature>
<dbReference type="SUPFAM" id="SSF56645">
    <property type="entry name" value="Acyl-CoA dehydrogenase NM domain-like"/>
    <property type="match status" value="1"/>
</dbReference>
<dbReference type="Gene3D" id="1.10.540.10">
    <property type="entry name" value="Acyl-CoA dehydrogenase/oxidase, N-terminal domain"/>
    <property type="match status" value="1"/>
</dbReference>
<comment type="similarity">
    <text evidence="2">Belongs to the acyl-CoA dehydrogenase family.</text>
</comment>
<dbReference type="PANTHER" id="PTHR43884:SF20">
    <property type="entry name" value="ACYL-COA DEHYDROGENASE FADE28"/>
    <property type="match status" value="1"/>
</dbReference>
<name>A0A560F9Y1_9PROT</name>
<proteinExistence type="inferred from homology"/>
<dbReference type="Gene3D" id="1.20.140.10">
    <property type="entry name" value="Butyryl-CoA Dehydrogenase, subunit A, domain 3"/>
    <property type="match status" value="1"/>
</dbReference>
<keyword evidence="5" id="KW-0560">Oxidoreductase</keyword>
<evidence type="ECO:0000256" key="2">
    <source>
        <dbReference type="ARBA" id="ARBA00009347"/>
    </source>
</evidence>
<protein>
    <submittedName>
        <fullName evidence="7">Acyl-CoA dehydrogenase</fullName>
    </submittedName>
</protein>
<dbReference type="InterPro" id="IPR009100">
    <property type="entry name" value="AcylCoA_DH/oxidase_NM_dom_sf"/>
</dbReference>
<dbReference type="Pfam" id="PF00441">
    <property type="entry name" value="Acyl-CoA_dh_1"/>
    <property type="match status" value="1"/>
</dbReference>
<keyword evidence="3" id="KW-0285">Flavoprotein</keyword>
<accession>A0A560F9Y1</accession>
<dbReference type="RefSeq" id="WP_145751036.1">
    <property type="nucleotide sequence ID" value="NZ_VITN01000010.1"/>
</dbReference>
<keyword evidence="4" id="KW-0274">FAD</keyword>
<dbReference type="InterPro" id="IPR009075">
    <property type="entry name" value="AcylCo_DH/oxidase_C"/>
</dbReference>
<evidence type="ECO:0000313" key="8">
    <source>
        <dbReference type="Proteomes" id="UP000319859"/>
    </source>
</evidence>
<sequence>MSETSEIVRDMSARLFADLATPARLYKAEAGVWDQPAWDRVQMMGLPLALVPEEAGGVGLEAADAAGLVASAATTALPVPLAETMLANRLLADAGLPLAEGPATLAPARPGDRFTLERRGAGWHLHGGAERVPWASIAGDIVIVAEAEGQVLAARVARSDVTPLPGRNLALEPRDRLEVDLELPGDAVAPLPAGITICHPLALGAAFRTAALAGAAARVLDMTVAYANERSQFGRPIGKFQAVQQSLALMAGQVAATKGAADLAAGYLDAYSQPGGADPLPVAIGKARAGEAAGMIAAIAHQVHGAIGFTHEHALHFLTKRLWSWRDEFGNDAHWQRLIGRRMAAAGPKGLWPLLTTL</sequence>
<comment type="caution">
    <text evidence="7">The sequence shown here is derived from an EMBL/GenBank/DDBJ whole genome shotgun (WGS) entry which is preliminary data.</text>
</comment>
<evidence type="ECO:0000256" key="4">
    <source>
        <dbReference type="ARBA" id="ARBA00022827"/>
    </source>
</evidence>
<dbReference type="EMBL" id="VITN01000010">
    <property type="protein sequence ID" value="TWB18419.1"/>
    <property type="molecule type" value="Genomic_DNA"/>
</dbReference>
<dbReference type="SUPFAM" id="SSF47203">
    <property type="entry name" value="Acyl-CoA dehydrogenase C-terminal domain-like"/>
    <property type="match status" value="1"/>
</dbReference>
<comment type="cofactor">
    <cofactor evidence="1">
        <name>FAD</name>
        <dbReference type="ChEBI" id="CHEBI:57692"/>
    </cofactor>
</comment>
<dbReference type="Proteomes" id="UP000319859">
    <property type="component" value="Unassembled WGS sequence"/>
</dbReference>
<dbReference type="GO" id="GO:0003995">
    <property type="term" value="F:acyl-CoA dehydrogenase activity"/>
    <property type="evidence" value="ECO:0007669"/>
    <property type="project" value="TreeGrafter"/>
</dbReference>
<dbReference type="AlphaFoldDB" id="A0A560F9Y1"/>
<evidence type="ECO:0000259" key="6">
    <source>
        <dbReference type="Pfam" id="PF00441"/>
    </source>
</evidence>
<reference evidence="7 8" key="1">
    <citation type="submission" date="2019-06" db="EMBL/GenBank/DDBJ databases">
        <title>Genomic Encyclopedia of Type Strains, Phase IV (KMG-V): Genome sequencing to study the core and pangenomes of soil and plant-associated prokaryotes.</title>
        <authorList>
            <person name="Whitman W."/>
        </authorList>
    </citation>
    <scope>NUCLEOTIDE SEQUENCE [LARGE SCALE GENOMIC DNA]</scope>
    <source>
        <strain evidence="7 8">BR 11880</strain>
    </source>
</reference>
<dbReference type="GO" id="GO:0050660">
    <property type="term" value="F:flavin adenine dinucleotide binding"/>
    <property type="evidence" value="ECO:0007669"/>
    <property type="project" value="InterPro"/>
</dbReference>
<dbReference type="InterPro" id="IPR037069">
    <property type="entry name" value="AcylCoA_DH/ox_N_sf"/>
</dbReference>